<evidence type="ECO:0000256" key="11">
    <source>
        <dbReference type="SAM" id="MobiDB-lite"/>
    </source>
</evidence>
<name>A0A2U1FLJ6_9PSEU</name>
<feature type="transmembrane region" description="Helical" evidence="10">
    <location>
        <begin position="84"/>
        <end position="106"/>
    </location>
</feature>
<evidence type="ECO:0000256" key="1">
    <source>
        <dbReference type="ARBA" id="ARBA00004651"/>
    </source>
</evidence>
<evidence type="ECO:0000256" key="2">
    <source>
        <dbReference type="ARBA" id="ARBA00022475"/>
    </source>
</evidence>
<feature type="region of interest" description="Disordered" evidence="11">
    <location>
        <begin position="1"/>
        <end position="44"/>
    </location>
</feature>
<evidence type="ECO:0000256" key="10">
    <source>
        <dbReference type="HAMAP-Rule" id="MF_00454"/>
    </source>
</evidence>
<protein>
    <recommendedName>
        <fullName evidence="10">Fluoride-specific ion channel FluC</fullName>
    </recommendedName>
</protein>
<keyword evidence="10" id="KW-0406">Ion transport</keyword>
<evidence type="ECO:0000313" key="13">
    <source>
        <dbReference type="Proteomes" id="UP000245639"/>
    </source>
</evidence>
<keyword evidence="5 10" id="KW-0472">Membrane</keyword>
<evidence type="ECO:0000256" key="5">
    <source>
        <dbReference type="ARBA" id="ARBA00023136"/>
    </source>
</evidence>
<keyword evidence="10" id="KW-0479">Metal-binding</keyword>
<feature type="binding site" evidence="10">
    <location>
        <position position="126"/>
    </location>
    <ligand>
        <name>Na(+)</name>
        <dbReference type="ChEBI" id="CHEBI:29101"/>
        <note>structural</note>
    </ligand>
</feature>
<feature type="transmembrane region" description="Helical" evidence="10">
    <location>
        <begin position="118"/>
        <end position="136"/>
    </location>
</feature>
<comment type="similarity">
    <text evidence="7 10">Belongs to the fluoride channel Fluc/FEX (TC 1.A.43) family.</text>
</comment>
<evidence type="ECO:0000256" key="6">
    <source>
        <dbReference type="ARBA" id="ARBA00023303"/>
    </source>
</evidence>
<dbReference type="GO" id="GO:0046872">
    <property type="term" value="F:metal ion binding"/>
    <property type="evidence" value="ECO:0007669"/>
    <property type="project" value="UniProtKB-KW"/>
</dbReference>
<dbReference type="EMBL" id="QEKW01000002">
    <property type="protein sequence ID" value="PVZ13051.1"/>
    <property type="molecule type" value="Genomic_DNA"/>
</dbReference>
<dbReference type="GO" id="GO:0005886">
    <property type="term" value="C:plasma membrane"/>
    <property type="evidence" value="ECO:0007669"/>
    <property type="project" value="UniProtKB-SubCell"/>
</dbReference>
<dbReference type="InterPro" id="IPR003691">
    <property type="entry name" value="FluC"/>
</dbReference>
<comment type="catalytic activity">
    <reaction evidence="8">
        <text>fluoride(in) = fluoride(out)</text>
        <dbReference type="Rhea" id="RHEA:76159"/>
        <dbReference type="ChEBI" id="CHEBI:17051"/>
    </reaction>
    <physiologicalReaction direction="left-to-right" evidence="8">
        <dbReference type="Rhea" id="RHEA:76160"/>
    </physiologicalReaction>
</comment>
<organism evidence="12 13">
    <name type="scientific">Actinomycetospora cinnamomea</name>
    <dbReference type="NCBI Taxonomy" id="663609"/>
    <lineage>
        <taxon>Bacteria</taxon>
        <taxon>Bacillati</taxon>
        <taxon>Actinomycetota</taxon>
        <taxon>Actinomycetes</taxon>
        <taxon>Pseudonocardiales</taxon>
        <taxon>Pseudonocardiaceae</taxon>
        <taxon>Actinomycetospora</taxon>
    </lineage>
</organism>
<evidence type="ECO:0000256" key="8">
    <source>
        <dbReference type="ARBA" id="ARBA00035585"/>
    </source>
</evidence>
<comment type="function">
    <text evidence="9 10">Fluoride-specific ion channel. Important for reducing fluoride concentration in the cell, thus reducing its toxicity.</text>
</comment>
<proteinExistence type="inferred from homology"/>
<keyword evidence="13" id="KW-1185">Reference proteome</keyword>
<keyword evidence="6 10" id="KW-0407">Ion channel</keyword>
<evidence type="ECO:0000256" key="3">
    <source>
        <dbReference type="ARBA" id="ARBA00022692"/>
    </source>
</evidence>
<comment type="caution">
    <text evidence="12">The sequence shown here is derived from an EMBL/GenBank/DDBJ whole genome shotgun (WGS) entry which is preliminary data.</text>
</comment>
<dbReference type="Pfam" id="PF02537">
    <property type="entry name" value="CRCB"/>
    <property type="match status" value="1"/>
</dbReference>
<feature type="transmembrane region" description="Helical" evidence="10">
    <location>
        <begin position="148"/>
        <end position="170"/>
    </location>
</feature>
<dbReference type="GO" id="GO:0062054">
    <property type="term" value="F:fluoride channel activity"/>
    <property type="evidence" value="ECO:0007669"/>
    <property type="project" value="UniProtKB-UniRule"/>
</dbReference>
<accession>A0A2U1FLJ6</accession>
<feature type="transmembrane region" description="Helical" evidence="10">
    <location>
        <begin position="53"/>
        <end position="72"/>
    </location>
</feature>
<feature type="binding site" evidence="10">
    <location>
        <position position="129"/>
    </location>
    <ligand>
        <name>Na(+)</name>
        <dbReference type="ChEBI" id="CHEBI:29101"/>
        <note>structural</note>
    </ligand>
</feature>
<evidence type="ECO:0000313" key="12">
    <source>
        <dbReference type="EMBL" id="PVZ13051.1"/>
    </source>
</evidence>
<dbReference type="RefSeq" id="WP_341477304.1">
    <property type="nucleotide sequence ID" value="NZ_QEKW01000002.1"/>
</dbReference>
<dbReference type="AlphaFoldDB" id="A0A2U1FLJ6"/>
<dbReference type="NCBIfam" id="TIGR00494">
    <property type="entry name" value="crcB"/>
    <property type="match status" value="1"/>
</dbReference>
<keyword evidence="4 10" id="KW-1133">Transmembrane helix</keyword>
<comment type="activity regulation">
    <text evidence="10">Na(+) is not transported, but it plays an essential structural role and its presence is essential for fluoride channel function.</text>
</comment>
<evidence type="ECO:0000256" key="4">
    <source>
        <dbReference type="ARBA" id="ARBA00022989"/>
    </source>
</evidence>
<comment type="subcellular location">
    <subcellularLocation>
        <location evidence="1 10">Cell membrane</location>
        <topology evidence="1 10">Multi-pass membrane protein</topology>
    </subcellularLocation>
</comment>
<reference evidence="12 13" key="1">
    <citation type="submission" date="2018-04" db="EMBL/GenBank/DDBJ databases">
        <title>Genomic Encyclopedia of Type Strains, Phase IV (KMG-IV): sequencing the most valuable type-strain genomes for metagenomic binning, comparative biology and taxonomic classification.</title>
        <authorList>
            <person name="Goeker M."/>
        </authorList>
    </citation>
    <scope>NUCLEOTIDE SEQUENCE [LARGE SCALE GENOMIC DNA]</scope>
    <source>
        <strain evidence="12 13">DSM 45771</strain>
    </source>
</reference>
<dbReference type="HAMAP" id="MF_00454">
    <property type="entry name" value="FluC"/>
    <property type="match status" value="1"/>
</dbReference>
<keyword evidence="10" id="KW-0915">Sodium</keyword>
<sequence>MPENHDLTPATTGRQGEHQPDPAARGRLDEDGALTHDPAAGRRRRVPLARRQGALTAAVAIGGAVGGLARWVVQSLLPAAPGGFPTATFAINVAGCLLMGVLVVLVTEAREAHPILRPFLGVGVLGGFTTFSSYAVEAHQLLTGRHLGVAALYLVATVLAALLAVLLGLATTRRLAGLTRPRRTRP</sequence>
<gene>
    <name evidence="10" type="primary">fluC</name>
    <name evidence="10" type="synonym">crcB</name>
    <name evidence="12" type="ORF">C8D89_102200</name>
</gene>
<keyword evidence="10" id="KW-0813">Transport</keyword>
<evidence type="ECO:0000256" key="7">
    <source>
        <dbReference type="ARBA" id="ARBA00035120"/>
    </source>
</evidence>
<dbReference type="PANTHER" id="PTHR28259:SF1">
    <property type="entry name" value="FLUORIDE EXPORT PROTEIN 1-RELATED"/>
    <property type="match status" value="1"/>
</dbReference>
<evidence type="ECO:0000256" key="9">
    <source>
        <dbReference type="ARBA" id="ARBA00049940"/>
    </source>
</evidence>
<dbReference type="PANTHER" id="PTHR28259">
    <property type="entry name" value="FLUORIDE EXPORT PROTEIN 1-RELATED"/>
    <property type="match status" value="1"/>
</dbReference>
<keyword evidence="3 10" id="KW-0812">Transmembrane</keyword>
<keyword evidence="2 10" id="KW-1003">Cell membrane</keyword>
<dbReference type="Proteomes" id="UP000245639">
    <property type="component" value="Unassembled WGS sequence"/>
</dbReference>
<feature type="compositionally biased region" description="Basic and acidic residues" evidence="11">
    <location>
        <begin position="15"/>
        <end position="34"/>
    </location>
</feature>
<dbReference type="GO" id="GO:0140114">
    <property type="term" value="P:cellular detoxification of fluoride"/>
    <property type="evidence" value="ECO:0007669"/>
    <property type="project" value="UniProtKB-UniRule"/>
</dbReference>